<evidence type="ECO:0000313" key="3">
    <source>
        <dbReference type="Proteomes" id="UP000248889"/>
    </source>
</evidence>
<feature type="region of interest" description="Disordered" evidence="1">
    <location>
        <begin position="1"/>
        <end position="40"/>
    </location>
</feature>
<proteinExistence type="predicted"/>
<reference evidence="2 3" key="1">
    <citation type="submission" date="2018-06" db="EMBL/GenBank/DDBJ databases">
        <title>Streptacidiphilus pinicola sp. nov., isolated from pine grove soil.</title>
        <authorList>
            <person name="Roh S.G."/>
            <person name="Park S."/>
            <person name="Kim M.-K."/>
            <person name="Yun B.-R."/>
            <person name="Park J."/>
            <person name="Kim M.J."/>
            <person name="Kim Y.S."/>
            <person name="Kim S.B."/>
        </authorList>
    </citation>
    <scope>NUCLEOTIDE SEQUENCE [LARGE SCALE GENOMIC DNA]</scope>
    <source>
        <strain evidence="2 3">MMS16-CNU450</strain>
    </source>
</reference>
<accession>A0A2X0K5Z3</accession>
<comment type="caution">
    <text evidence="2">The sequence shown here is derived from an EMBL/GenBank/DDBJ whole genome shotgun (WGS) entry which is preliminary data.</text>
</comment>
<protein>
    <submittedName>
        <fullName evidence="2">DNA polymerase III subunit gamma/tau</fullName>
    </submittedName>
</protein>
<dbReference type="EMBL" id="QKYN01000097">
    <property type="protein sequence ID" value="RAG82999.1"/>
    <property type="molecule type" value="Genomic_DNA"/>
</dbReference>
<organism evidence="2 3">
    <name type="scientific">Streptacidiphilus pinicola</name>
    <dbReference type="NCBI Taxonomy" id="2219663"/>
    <lineage>
        <taxon>Bacteria</taxon>
        <taxon>Bacillati</taxon>
        <taxon>Actinomycetota</taxon>
        <taxon>Actinomycetes</taxon>
        <taxon>Kitasatosporales</taxon>
        <taxon>Streptomycetaceae</taxon>
        <taxon>Streptacidiphilus</taxon>
    </lineage>
</organism>
<evidence type="ECO:0000313" key="2">
    <source>
        <dbReference type="EMBL" id="RAG82999.1"/>
    </source>
</evidence>
<keyword evidence="3" id="KW-1185">Reference proteome</keyword>
<gene>
    <name evidence="2" type="ORF">DN069_24310</name>
</gene>
<feature type="non-terminal residue" evidence="2">
    <location>
        <position position="1"/>
    </location>
</feature>
<name>A0A2X0K5Z3_9ACTN</name>
<evidence type="ECO:0000256" key="1">
    <source>
        <dbReference type="SAM" id="MobiDB-lite"/>
    </source>
</evidence>
<feature type="compositionally biased region" description="Acidic residues" evidence="1">
    <location>
        <begin position="10"/>
        <end position="30"/>
    </location>
</feature>
<dbReference type="Proteomes" id="UP000248889">
    <property type="component" value="Unassembled WGS sequence"/>
</dbReference>
<dbReference type="AlphaFoldDB" id="A0A2X0K5Z3"/>
<sequence length="58" mass="6300">APSAPSAFADDPDDDDMPPPPFDPEEDIPEQDTTSVSGHDLIIRELGATVIQETQHDR</sequence>